<comment type="caution">
    <text evidence="2">The sequence shown here is derived from an EMBL/GenBank/DDBJ whole genome shotgun (WGS) entry which is preliminary data.</text>
</comment>
<proteinExistence type="predicted"/>
<dbReference type="AlphaFoldDB" id="A0A843VGN1"/>
<dbReference type="OrthoDB" id="5130at2759"/>
<evidence type="ECO:0000313" key="3">
    <source>
        <dbReference type="Proteomes" id="UP000652761"/>
    </source>
</evidence>
<feature type="region of interest" description="Disordered" evidence="1">
    <location>
        <begin position="1"/>
        <end position="24"/>
    </location>
</feature>
<evidence type="ECO:0000256" key="1">
    <source>
        <dbReference type="SAM" id="MobiDB-lite"/>
    </source>
</evidence>
<sequence>MLSPKFEAQPLHGFREPSPGSPAVSFSRTALKGKYRTAGIWAQSESMGLFFIPEGCCPPCLRFEAQPLHGFREPSPRIPAVSFSRTALNRKYQTAAIWA</sequence>
<accession>A0A843VGN1</accession>
<evidence type="ECO:0000313" key="2">
    <source>
        <dbReference type="EMBL" id="MQL92514.1"/>
    </source>
</evidence>
<reference evidence="2" key="1">
    <citation type="submission" date="2017-07" db="EMBL/GenBank/DDBJ databases">
        <title>Taro Niue Genome Assembly and Annotation.</title>
        <authorList>
            <person name="Atibalentja N."/>
            <person name="Keating K."/>
            <person name="Fields C.J."/>
        </authorList>
    </citation>
    <scope>NUCLEOTIDE SEQUENCE</scope>
    <source>
        <strain evidence="2">Niue_2</strain>
        <tissue evidence="2">Leaf</tissue>
    </source>
</reference>
<dbReference type="Proteomes" id="UP000652761">
    <property type="component" value="Unassembled WGS sequence"/>
</dbReference>
<organism evidence="2 3">
    <name type="scientific">Colocasia esculenta</name>
    <name type="common">Wild taro</name>
    <name type="synonym">Arum esculentum</name>
    <dbReference type="NCBI Taxonomy" id="4460"/>
    <lineage>
        <taxon>Eukaryota</taxon>
        <taxon>Viridiplantae</taxon>
        <taxon>Streptophyta</taxon>
        <taxon>Embryophyta</taxon>
        <taxon>Tracheophyta</taxon>
        <taxon>Spermatophyta</taxon>
        <taxon>Magnoliopsida</taxon>
        <taxon>Liliopsida</taxon>
        <taxon>Araceae</taxon>
        <taxon>Aroideae</taxon>
        <taxon>Colocasieae</taxon>
        <taxon>Colocasia</taxon>
    </lineage>
</organism>
<dbReference type="EMBL" id="NMUH01001455">
    <property type="protein sequence ID" value="MQL92514.1"/>
    <property type="molecule type" value="Genomic_DNA"/>
</dbReference>
<keyword evidence="3" id="KW-1185">Reference proteome</keyword>
<gene>
    <name evidence="2" type="ORF">Taro_025137</name>
</gene>
<name>A0A843VGN1_COLES</name>
<protein>
    <submittedName>
        <fullName evidence="2">Uncharacterized protein</fullName>
    </submittedName>
</protein>